<dbReference type="SMART" id="SM00356">
    <property type="entry name" value="ZnF_C3H1"/>
    <property type="match status" value="1"/>
</dbReference>
<feature type="zinc finger region" description="C3H1-type" evidence="4">
    <location>
        <begin position="51"/>
        <end position="80"/>
    </location>
</feature>
<comment type="caution">
    <text evidence="7">The sequence shown here is derived from an EMBL/GenBank/DDBJ whole genome shotgun (WGS) entry which is preliminary data.</text>
</comment>
<feature type="region of interest" description="Disordered" evidence="5">
    <location>
        <begin position="129"/>
        <end position="150"/>
    </location>
</feature>
<dbReference type="AlphaFoldDB" id="A0A8H7R8M1"/>
<evidence type="ECO:0000256" key="5">
    <source>
        <dbReference type="SAM" id="MobiDB-lite"/>
    </source>
</evidence>
<dbReference type="PANTHER" id="PTHR16465">
    <property type="entry name" value="NUCLEASE-RELATED"/>
    <property type="match status" value="1"/>
</dbReference>
<dbReference type="Gene3D" id="3.30.160.60">
    <property type="entry name" value="Classic Zinc Finger"/>
    <property type="match status" value="1"/>
</dbReference>
<accession>A0A8H7R8M1</accession>
<reference evidence="7" key="1">
    <citation type="submission" date="2020-12" db="EMBL/GenBank/DDBJ databases">
        <title>Metabolic potential, ecology and presence of endohyphal bacteria is reflected in genomic diversity of Mucoromycotina.</title>
        <authorList>
            <person name="Muszewska A."/>
            <person name="Okrasinska A."/>
            <person name="Steczkiewicz K."/>
            <person name="Drgas O."/>
            <person name="Orlowska M."/>
            <person name="Perlinska-Lenart U."/>
            <person name="Aleksandrzak-Piekarczyk T."/>
            <person name="Szatraj K."/>
            <person name="Zielenkiewicz U."/>
            <person name="Pilsyk S."/>
            <person name="Malc E."/>
            <person name="Mieczkowski P."/>
            <person name="Kruszewska J.S."/>
            <person name="Biernat P."/>
            <person name="Pawlowska J."/>
        </authorList>
    </citation>
    <scope>NUCLEOTIDE SEQUENCE</scope>
    <source>
        <strain evidence="7">WA0000017839</strain>
    </source>
</reference>
<keyword evidence="8" id="KW-1185">Reference proteome</keyword>
<dbReference type="InterPro" id="IPR000571">
    <property type="entry name" value="Znf_CCCH"/>
</dbReference>
<dbReference type="Proteomes" id="UP000603453">
    <property type="component" value="Unassembled WGS sequence"/>
</dbReference>
<evidence type="ECO:0000256" key="1">
    <source>
        <dbReference type="ARBA" id="ARBA00022723"/>
    </source>
</evidence>
<evidence type="ECO:0000259" key="6">
    <source>
        <dbReference type="PROSITE" id="PS50103"/>
    </source>
</evidence>
<dbReference type="PANTHER" id="PTHR16465:SF0">
    <property type="entry name" value="ZINC FINGER MATRIN-TYPE PROTEIN 5"/>
    <property type="match status" value="1"/>
</dbReference>
<organism evidence="7 8">
    <name type="scientific">Mucor saturninus</name>
    <dbReference type="NCBI Taxonomy" id="64648"/>
    <lineage>
        <taxon>Eukaryota</taxon>
        <taxon>Fungi</taxon>
        <taxon>Fungi incertae sedis</taxon>
        <taxon>Mucoromycota</taxon>
        <taxon>Mucoromycotina</taxon>
        <taxon>Mucoromycetes</taxon>
        <taxon>Mucorales</taxon>
        <taxon>Mucorineae</taxon>
        <taxon>Mucoraceae</taxon>
        <taxon>Mucor</taxon>
    </lineage>
</organism>
<gene>
    <name evidence="7" type="ORF">INT47_009523</name>
</gene>
<evidence type="ECO:0000313" key="7">
    <source>
        <dbReference type="EMBL" id="KAG2205258.1"/>
    </source>
</evidence>
<dbReference type="InterPro" id="IPR036236">
    <property type="entry name" value="Znf_C2H2_sf"/>
</dbReference>
<evidence type="ECO:0000313" key="8">
    <source>
        <dbReference type="Proteomes" id="UP000603453"/>
    </source>
</evidence>
<dbReference type="PROSITE" id="PS50103">
    <property type="entry name" value="ZF_C3H1"/>
    <property type="match status" value="1"/>
</dbReference>
<dbReference type="SUPFAM" id="SSF57667">
    <property type="entry name" value="beta-beta-alpha zinc fingers"/>
    <property type="match status" value="1"/>
</dbReference>
<keyword evidence="3 4" id="KW-0862">Zinc</keyword>
<evidence type="ECO:0000256" key="2">
    <source>
        <dbReference type="ARBA" id="ARBA00022771"/>
    </source>
</evidence>
<dbReference type="Gene3D" id="4.10.1000.10">
    <property type="entry name" value="Zinc finger, CCCH-type"/>
    <property type="match status" value="1"/>
</dbReference>
<dbReference type="EMBL" id="JAEPRD010000038">
    <property type="protein sequence ID" value="KAG2205258.1"/>
    <property type="molecule type" value="Genomic_DNA"/>
</dbReference>
<dbReference type="InterPro" id="IPR013085">
    <property type="entry name" value="U1-CZ_Znf_C2H2"/>
</dbReference>
<dbReference type="GO" id="GO:0008270">
    <property type="term" value="F:zinc ion binding"/>
    <property type="evidence" value="ECO:0007669"/>
    <property type="project" value="UniProtKB-KW"/>
</dbReference>
<protein>
    <recommendedName>
        <fullName evidence="6">C3H1-type domain-containing protein</fullName>
    </recommendedName>
</protein>
<sequence length="150" mass="17875">MPRNYYCDFCQCTFPDNVVNRRNHNGGTSHVNNRKFHYDWFKEPSVFIQEQMDKPPCRFFQRSQGYCEFGLFCKYSHITLDPNTGQPIYPPELIQWFQLKQQEANSQLIKKEPKKTRYRLPAGWKVKELPPSLKPPPSKHGYDWSNVGTW</sequence>
<keyword evidence="2 4" id="KW-0863">Zinc-finger</keyword>
<dbReference type="Pfam" id="PF00642">
    <property type="entry name" value="zf-CCCH"/>
    <property type="match status" value="1"/>
</dbReference>
<dbReference type="OrthoDB" id="2417221at2759"/>
<dbReference type="Pfam" id="PF06220">
    <property type="entry name" value="zf-U1"/>
    <property type="match status" value="1"/>
</dbReference>
<name>A0A8H7R8M1_9FUNG</name>
<proteinExistence type="predicted"/>
<evidence type="ECO:0000256" key="3">
    <source>
        <dbReference type="ARBA" id="ARBA00022833"/>
    </source>
</evidence>
<feature type="domain" description="C3H1-type" evidence="6">
    <location>
        <begin position="51"/>
        <end position="80"/>
    </location>
</feature>
<evidence type="ECO:0000256" key="4">
    <source>
        <dbReference type="PROSITE-ProRule" id="PRU00723"/>
    </source>
</evidence>
<dbReference type="GO" id="GO:0005689">
    <property type="term" value="C:U12-type spliceosomal complex"/>
    <property type="evidence" value="ECO:0007669"/>
    <property type="project" value="TreeGrafter"/>
</dbReference>
<keyword evidence="1 4" id="KW-0479">Metal-binding</keyword>